<reference evidence="2" key="1">
    <citation type="journal article" date="2014" name="Nat. Genet.">
        <title>A reference genome for common bean and genome-wide analysis of dual domestications.</title>
        <authorList>
            <person name="Schmutz J."/>
            <person name="McClean P.E."/>
            <person name="Mamidi S."/>
            <person name="Wu G.A."/>
            <person name="Cannon S.B."/>
            <person name="Grimwood J."/>
            <person name="Jenkins J."/>
            <person name="Shu S."/>
            <person name="Song Q."/>
            <person name="Chavarro C."/>
            <person name="Torres-Torres M."/>
            <person name="Geffroy V."/>
            <person name="Moghaddam S.M."/>
            <person name="Gao D."/>
            <person name="Abernathy B."/>
            <person name="Barry K."/>
            <person name="Blair M."/>
            <person name="Brick M.A."/>
            <person name="Chovatia M."/>
            <person name="Gepts P."/>
            <person name="Goodstein D.M."/>
            <person name="Gonzales M."/>
            <person name="Hellsten U."/>
            <person name="Hyten D.L."/>
            <person name="Jia G."/>
            <person name="Kelly J.D."/>
            <person name="Kudrna D."/>
            <person name="Lee R."/>
            <person name="Richard M.M."/>
            <person name="Miklas P.N."/>
            <person name="Osorno J.M."/>
            <person name="Rodrigues J."/>
            <person name="Thareau V."/>
            <person name="Urrea C.A."/>
            <person name="Wang M."/>
            <person name="Yu Y."/>
            <person name="Zhang M."/>
            <person name="Wing R.A."/>
            <person name="Cregan P.B."/>
            <person name="Rokhsar D.S."/>
            <person name="Jackson S.A."/>
        </authorList>
    </citation>
    <scope>NUCLEOTIDE SEQUENCE [LARGE SCALE GENOMIC DNA]</scope>
    <source>
        <strain evidence="2">cv. G19833</strain>
    </source>
</reference>
<protein>
    <submittedName>
        <fullName evidence="1">Uncharacterized protein</fullName>
    </submittedName>
</protein>
<proteinExistence type="predicted"/>
<evidence type="ECO:0000313" key="1">
    <source>
        <dbReference type="EMBL" id="ESW24045.1"/>
    </source>
</evidence>
<dbReference type="OrthoDB" id="1435117at2759"/>
<keyword evidence="2" id="KW-1185">Reference proteome</keyword>
<evidence type="ECO:0000313" key="2">
    <source>
        <dbReference type="Proteomes" id="UP000000226"/>
    </source>
</evidence>
<dbReference type="EMBL" id="CM002291">
    <property type="protein sequence ID" value="ESW24045.1"/>
    <property type="molecule type" value="Genomic_DNA"/>
</dbReference>
<accession>V7C431</accession>
<dbReference type="Gramene" id="ESW24045">
    <property type="protein sequence ID" value="ESW24045"/>
    <property type="gene ID" value="PHAVU_004G097700g"/>
</dbReference>
<dbReference type="Proteomes" id="UP000000226">
    <property type="component" value="Chromosome 4"/>
</dbReference>
<dbReference type="OMA" id="IWCASAW"/>
<dbReference type="AlphaFoldDB" id="V7C431"/>
<sequence>MVWRGVWAAIVRSLWVHRNDVVFNEGVVDEEEVLHKAQLKSWLWLKHKGHNFCYSFSDWVMNPWSCISSYK</sequence>
<gene>
    <name evidence="1" type="ORF">PHAVU_004G097700g</name>
</gene>
<name>V7C431_PHAVU</name>
<organism evidence="1 2">
    <name type="scientific">Phaseolus vulgaris</name>
    <name type="common">Kidney bean</name>
    <name type="synonym">French bean</name>
    <dbReference type="NCBI Taxonomy" id="3885"/>
    <lineage>
        <taxon>Eukaryota</taxon>
        <taxon>Viridiplantae</taxon>
        <taxon>Streptophyta</taxon>
        <taxon>Embryophyta</taxon>
        <taxon>Tracheophyta</taxon>
        <taxon>Spermatophyta</taxon>
        <taxon>Magnoliopsida</taxon>
        <taxon>eudicotyledons</taxon>
        <taxon>Gunneridae</taxon>
        <taxon>Pentapetalae</taxon>
        <taxon>rosids</taxon>
        <taxon>fabids</taxon>
        <taxon>Fabales</taxon>
        <taxon>Fabaceae</taxon>
        <taxon>Papilionoideae</taxon>
        <taxon>50 kb inversion clade</taxon>
        <taxon>NPAAA clade</taxon>
        <taxon>indigoferoid/millettioid clade</taxon>
        <taxon>Phaseoleae</taxon>
        <taxon>Phaseolus</taxon>
    </lineage>
</organism>